<keyword evidence="1" id="KW-0812">Transmembrane</keyword>
<proteinExistence type="predicted"/>
<dbReference type="AlphaFoldDB" id="A0A1T5NCK1"/>
<dbReference type="Proteomes" id="UP000190166">
    <property type="component" value="Unassembled WGS sequence"/>
</dbReference>
<evidence type="ECO:0000256" key="1">
    <source>
        <dbReference type="SAM" id="Phobius"/>
    </source>
</evidence>
<keyword evidence="1" id="KW-0472">Membrane</keyword>
<dbReference type="RefSeq" id="WP_079468380.1">
    <property type="nucleotide sequence ID" value="NZ_FUZZ01000001.1"/>
</dbReference>
<keyword evidence="1" id="KW-1133">Transmembrane helix</keyword>
<name>A0A1T5NCK1_9BACT</name>
<gene>
    <name evidence="2" type="ORF">SAMN05660461_1091</name>
</gene>
<feature type="transmembrane region" description="Helical" evidence="1">
    <location>
        <begin position="35"/>
        <end position="56"/>
    </location>
</feature>
<sequence>MSYLLTIITGILAILGVLLDTHKEIDKGEKKVKVITRWGIITCICLAITLSMSLFLQYESEAEAEKLHQDNEFMKLSLVPVGPYYYFRIHFKDSLFNSSTSKNYSRELTYAKKQYYARYHQLDSSEDGESITRILLKQYSGGFLDSSSQKHIFKNLEYITDPNAPIATINLEAGVLSGRIIFYRDGLTSPAFFFSKRQSEFFTNNHDTTKNVIDAHFFYNEDMWTVGGQLQNELKAGTIYGAILKEYKQQKSASSIYLFFDKEPTLSVLNKCNRYLNQIDQLKFLLAYDPDAFYWLKIKFCLSTNYTIHPPREGRKQWVMVKKIQYDALPVMGDISE</sequence>
<dbReference type="EMBL" id="FUZZ01000001">
    <property type="protein sequence ID" value="SKC98072.1"/>
    <property type="molecule type" value="Genomic_DNA"/>
</dbReference>
<keyword evidence="3" id="KW-1185">Reference proteome</keyword>
<reference evidence="3" key="1">
    <citation type="submission" date="2017-02" db="EMBL/GenBank/DDBJ databases">
        <authorList>
            <person name="Varghese N."/>
            <person name="Submissions S."/>
        </authorList>
    </citation>
    <scope>NUCLEOTIDE SEQUENCE [LARGE SCALE GENOMIC DNA]</scope>
    <source>
        <strain evidence="3">DSM 18108</strain>
    </source>
</reference>
<evidence type="ECO:0000313" key="3">
    <source>
        <dbReference type="Proteomes" id="UP000190166"/>
    </source>
</evidence>
<dbReference type="STRING" id="393003.SAMN05660461_1091"/>
<evidence type="ECO:0000313" key="2">
    <source>
        <dbReference type="EMBL" id="SKC98072.1"/>
    </source>
</evidence>
<accession>A0A1T5NCK1</accession>
<organism evidence="2 3">
    <name type="scientific">Chitinophaga ginsengisegetis</name>
    <dbReference type="NCBI Taxonomy" id="393003"/>
    <lineage>
        <taxon>Bacteria</taxon>
        <taxon>Pseudomonadati</taxon>
        <taxon>Bacteroidota</taxon>
        <taxon>Chitinophagia</taxon>
        <taxon>Chitinophagales</taxon>
        <taxon>Chitinophagaceae</taxon>
        <taxon>Chitinophaga</taxon>
    </lineage>
</organism>
<protein>
    <submittedName>
        <fullName evidence="2">Uncharacterized protein</fullName>
    </submittedName>
</protein>